<accession>A0A1F7V8Z9</accession>
<dbReference type="SUPFAM" id="SSF143011">
    <property type="entry name" value="RelE-like"/>
    <property type="match status" value="1"/>
</dbReference>
<evidence type="ECO:0000256" key="1">
    <source>
        <dbReference type="ARBA" id="ARBA00006226"/>
    </source>
</evidence>
<dbReference type="EMBL" id="MGEQ01000003">
    <property type="protein sequence ID" value="OGL87002.1"/>
    <property type="molecule type" value="Genomic_DNA"/>
</dbReference>
<dbReference type="Gene3D" id="3.30.2310.20">
    <property type="entry name" value="RelE-like"/>
    <property type="match status" value="1"/>
</dbReference>
<gene>
    <name evidence="3" type="ORF">A3I41_03560</name>
</gene>
<reference evidence="3 4" key="1">
    <citation type="journal article" date="2016" name="Nat. Commun.">
        <title>Thousands of microbial genomes shed light on interconnected biogeochemical processes in an aquifer system.</title>
        <authorList>
            <person name="Anantharaman K."/>
            <person name="Brown C.T."/>
            <person name="Hug L.A."/>
            <person name="Sharon I."/>
            <person name="Castelle C.J."/>
            <person name="Probst A.J."/>
            <person name="Thomas B.C."/>
            <person name="Singh A."/>
            <person name="Wilkins M.J."/>
            <person name="Karaoz U."/>
            <person name="Brodie E.L."/>
            <person name="Williams K.H."/>
            <person name="Hubbard S.S."/>
            <person name="Banfield J.F."/>
        </authorList>
    </citation>
    <scope>NUCLEOTIDE SEQUENCE [LARGE SCALE GENOMIC DNA]</scope>
</reference>
<evidence type="ECO:0008006" key="5">
    <source>
        <dbReference type="Google" id="ProtNLM"/>
    </source>
</evidence>
<dbReference type="InterPro" id="IPR007712">
    <property type="entry name" value="RelE/ParE_toxin"/>
</dbReference>
<sequence>MKFYLDYAPGATKDLAGLSDQIRTMIVKKLETYFQQDNPLAFAKPLQGDFKGFYRFRIGDYRAVFRKKADGTITIILILRVQHRKDIYE</sequence>
<dbReference type="InterPro" id="IPR035093">
    <property type="entry name" value="RelE/ParE_toxin_dom_sf"/>
</dbReference>
<evidence type="ECO:0000256" key="2">
    <source>
        <dbReference type="ARBA" id="ARBA00022649"/>
    </source>
</evidence>
<protein>
    <recommendedName>
        <fullName evidence="5">Addiction module toxin RelE</fullName>
    </recommendedName>
</protein>
<keyword evidence="2" id="KW-1277">Toxin-antitoxin system</keyword>
<dbReference type="PANTHER" id="PTHR35601">
    <property type="entry name" value="TOXIN RELE"/>
    <property type="match status" value="1"/>
</dbReference>
<evidence type="ECO:0000313" key="3">
    <source>
        <dbReference type="EMBL" id="OGL87002.1"/>
    </source>
</evidence>
<name>A0A1F7V8Z9_9BACT</name>
<proteinExistence type="inferred from homology"/>
<dbReference type="PANTHER" id="PTHR35601:SF1">
    <property type="entry name" value="TOXIN RELE"/>
    <property type="match status" value="1"/>
</dbReference>
<dbReference type="AlphaFoldDB" id="A0A1F7V8Z9"/>
<dbReference type="Proteomes" id="UP000176593">
    <property type="component" value="Unassembled WGS sequence"/>
</dbReference>
<evidence type="ECO:0000313" key="4">
    <source>
        <dbReference type="Proteomes" id="UP000176593"/>
    </source>
</evidence>
<dbReference type="Pfam" id="PF05016">
    <property type="entry name" value="ParE_toxin"/>
    <property type="match status" value="1"/>
</dbReference>
<organism evidence="3 4">
    <name type="scientific">Candidatus Uhrbacteria bacterium RIFCSPLOWO2_02_FULL_48_18</name>
    <dbReference type="NCBI Taxonomy" id="1802408"/>
    <lineage>
        <taxon>Bacteria</taxon>
        <taxon>Candidatus Uhriibacteriota</taxon>
    </lineage>
</organism>
<comment type="similarity">
    <text evidence="1">Belongs to the RelE toxin family.</text>
</comment>
<comment type="caution">
    <text evidence="3">The sequence shown here is derived from an EMBL/GenBank/DDBJ whole genome shotgun (WGS) entry which is preliminary data.</text>
</comment>